<organism evidence="2 3">
    <name type="scientific">Ooceraea biroi</name>
    <name type="common">Clonal raider ant</name>
    <name type="synonym">Cerapachys biroi</name>
    <dbReference type="NCBI Taxonomy" id="2015173"/>
    <lineage>
        <taxon>Eukaryota</taxon>
        <taxon>Metazoa</taxon>
        <taxon>Ecdysozoa</taxon>
        <taxon>Arthropoda</taxon>
        <taxon>Hexapoda</taxon>
        <taxon>Insecta</taxon>
        <taxon>Pterygota</taxon>
        <taxon>Neoptera</taxon>
        <taxon>Endopterygota</taxon>
        <taxon>Hymenoptera</taxon>
        <taxon>Apocrita</taxon>
        <taxon>Aculeata</taxon>
        <taxon>Formicoidea</taxon>
        <taxon>Formicidae</taxon>
        <taxon>Dorylinae</taxon>
        <taxon>Ooceraea</taxon>
    </lineage>
</organism>
<protein>
    <recommendedName>
        <fullName evidence="1">Mos1 transposase HTH domain-containing protein</fullName>
    </recommendedName>
</protein>
<dbReference type="InterPro" id="IPR041426">
    <property type="entry name" value="Mos1_HTH"/>
</dbReference>
<reference evidence="2 3" key="1">
    <citation type="journal article" date="2014" name="Curr. Biol.">
        <title>The genome of the clonal raider ant Cerapachys biroi.</title>
        <authorList>
            <person name="Oxley P.R."/>
            <person name="Ji L."/>
            <person name="Fetter-Pruneda I."/>
            <person name="McKenzie S.K."/>
            <person name="Li C."/>
            <person name="Hu H."/>
            <person name="Zhang G."/>
            <person name="Kronauer D.J."/>
        </authorList>
    </citation>
    <scope>NUCLEOTIDE SEQUENCE [LARGE SCALE GENOMIC DNA]</scope>
</reference>
<dbReference type="Proteomes" id="UP000053097">
    <property type="component" value="Unassembled WGS sequence"/>
</dbReference>
<accession>A0A026WDU0</accession>
<dbReference type="Gene3D" id="1.10.10.1450">
    <property type="match status" value="1"/>
</dbReference>
<proteinExistence type="predicted"/>
<gene>
    <name evidence="2" type="ORF">X777_06187</name>
</gene>
<feature type="domain" description="Mos1 transposase HTH" evidence="1">
    <location>
        <begin position="62"/>
        <end position="89"/>
    </location>
</feature>
<sequence length="156" mass="18194">MLTEDFEKYVYQVAVRFEYIKVIQVTVCFEVFQWCRHCFCISILRQQMVSCVNKVATLRVNRLLSEVYSDETPSERTCRVWFERFRNGDCLIIPSGGNHGWIPANHLLQRRRGIFTDIRPCSAFGETRKVRLGCITSSCVQMKPLQLIATNNNYAD</sequence>
<dbReference type="AlphaFoldDB" id="A0A026WDU0"/>
<evidence type="ECO:0000313" key="2">
    <source>
        <dbReference type="EMBL" id="EZA54265.1"/>
    </source>
</evidence>
<dbReference type="EMBL" id="KK107258">
    <property type="protein sequence ID" value="EZA54265.1"/>
    <property type="molecule type" value="Genomic_DNA"/>
</dbReference>
<evidence type="ECO:0000259" key="1">
    <source>
        <dbReference type="Pfam" id="PF17906"/>
    </source>
</evidence>
<dbReference type="Pfam" id="PF17906">
    <property type="entry name" value="HTH_48"/>
    <property type="match status" value="1"/>
</dbReference>
<name>A0A026WDU0_OOCBI</name>
<evidence type="ECO:0000313" key="3">
    <source>
        <dbReference type="Proteomes" id="UP000053097"/>
    </source>
</evidence>
<keyword evidence="3" id="KW-1185">Reference proteome</keyword>